<dbReference type="GO" id="GO:0005634">
    <property type="term" value="C:nucleus"/>
    <property type="evidence" value="ECO:0007669"/>
    <property type="project" value="TreeGrafter"/>
</dbReference>
<dbReference type="EMBL" id="OU896722">
    <property type="protein sequence ID" value="CAH1154617.1"/>
    <property type="molecule type" value="Genomic_DNA"/>
</dbReference>
<reference evidence="3" key="2">
    <citation type="submission" date="2022-10" db="EMBL/GenBank/DDBJ databases">
        <authorList>
            <consortium name="ENA_rothamsted_submissions"/>
            <consortium name="culmorum"/>
            <person name="King R."/>
        </authorList>
    </citation>
    <scope>NUCLEOTIDE SEQUENCE</scope>
</reference>
<evidence type="ECO:0000259" key="2">
    <source>
        <dbReference type="PROSITE" id="PS51059"/>
    </source>
</evidence>
<dbReference type="GO" id="GO:1990404">
    <property type="term" value="F:NAD+-protein mono-ADP-ribosyltransferase activity"/>
    <property type="evidence" value="ECO:0007669"/>
    <property type="project" value="TreeGrafter"/>
</dbReference>
<organism evidence="3 4">
    <name type="scientific">Phaedon cochleariae</name>
    <name type="common">Mustard beetle</name>
    <dbReference type="NCBI Taxonomy" id="80249"/>
    <lineage>
        <taxon>Eukaryota</taxon>
        <taxon>Metazoa</taxon>
        <taxon>Ecdysozoa</taxon>
        <taxon>Arthropoda</taxon>
        <taxon>Hexapoda</taxon>
        <taxon>Insecta</taxon>
        <taxon>Pterygota</taxon>
        <taxon>Neoptera</taxon>
        <taxon>Endopterygota</taxon>
        <taxon>Coleoptera</taxon>
        <taxon>Polyphaga</taxon>
        <taxon>Cucujiformia</taxon>
        <taxon>Chrysomeloidea</taxon>
        <taxon>Chrysomelidae</taxon>
        <taxon>Chrysomelinae</taxon>
        <taxon>Chrysomelini</taxon>
        <taxon>Phaedon</taxon>
    </lineage>
</organism>
<evidence type="ECO:0000313" key="3">
    <source>
        <dbReference type="EMBL" id="CAH1154617.1"/>
    </source>
</evidence>
<evidence type="ECO:0000256" key="1">
    <source>
        <dbReference type="RuleBase" id="RU362114"/>
    </source>
</evidence>
<keyword evidence="1" id="KW-0520">NAD</keyword>
<dbReference type="PROSITE" id="PS51059">
    <property type="entry name" value="PARP_CATALYTIC"/>
    <property type="match status" value="1"/>
</dbReference>
<feature type="domain" description="PARP catalytic" evidence="2">
    <location>
        <begin position="41"/>
        <end position="231"/>
    </location>
</feature>
<dbReference type="GO" id="GO:0003950">
    <property type="term" value="F:NAD+ poly-ADP-ribosyltransferase activity"/>
    <property type="evidence" value="ECO:0007669"/>
    <property type="project" value="UniProtKB-UniRule"/>
</dbReference>
<accession>A0A9P0DLC7</accession>
<dbReference type="AlphaFoldDB" id="A0A9P0DLC7"/>
<gene>
    <name evidence="3" type="ORF">PHAECO_LOCUS5442</name>
</gene>
<dbReference type="PANTHER" id="PTHR45740:SF2">
    <property type="entry name" value="POLY [ADP-RIBOSE] POLYMERASE"/>
    <property type="match status" value="1"/>
</dbReference>
<evidence type="ECO:0000313" key="4">
    <source>
        <dbReference type="Proteomes" id="UP001153737"/>
    </source>
</evidence>
<protein>
    <recommendedName>
        <fullName evidence="1">Poly [ADP-ribose] polymerase</fullName>
        <shortName evidence="1">PARP</shortName>
        <ecNumber evidence="1">2.4.2.-</ecNumber>
    </recommendedName>
</protein>
<dbReference type="OrthoDB" id="6133115at2759"/>
<dbReference type="InterPro" id="IPR012317">
    <property type="entry name" value="Poly(ADP-ribose)pol_cat_dom"/>
</dbReference>
<name>A0A9P0DLC7_PHACE</name>
<keyword evidence="4" id="KW-1185">Reference proteome</keyword>
<reference evidence="3" key="1">
    <citation type="submission" date="2022-01" db="EMBL/GenBank/DDBJ databases">
        <authorList>
            <person name="King R."/>
        </authorList>
    </citation>
    <scope>NUCLEOTIDE SEQUENCE</scope>
</reference>
<sequence length="231" mass="26891">MEKVVEQVELVESVSRKELKEFSPVEIEKNSSIVRGLFFYSKALYHWNHTDYDTPYTMVELESYSSEKSDILEDFKKNSSAKVHKIMRVQNPFLQLQYELKLKQKEELNTGIKETQVYHGTKECNVTSICQKNFDWRKLGASGYRSSKFGQGVSFSSSSSYASDYPRRHYDDPRVMFLASIMEVSRCEGDDGMVIPPLPHDTSADLMHDNVVVKYFDNEFYPAYIIYYTPK</sequence>
<dbReference type="InterPro" id="IPR051712">
    <property type="entry name" value="ARTD-AVP"/>
</dbReference>
<dbReference type="Proteomes" id="UP001153737">
    <property type="component" value="Chromosome 16"/>
</dbReference>
<dbReference type="EC" id="2.4.2.-" evidence="1"/>
<dbReference type="Gene3D" id="3.90.228.10">
    <property type="match status" value="1"/>
</dbReference>
<dbReference type="SUPFAM" id="SSF56399">
    <property type="entry name" value="ADP-ribosylation"/>
    <property type="match status" value="1"/>
</dbReference>
<keyword evidence="1" id="KW-0328">Glycosyltransferase</keyword>
<proteinExistence type="predicted"/>
<dbReference type="Pfam" id="PF00644">
    <property type="entry name" value="PARP"/>
    <property type="match status" value="1"/>
</dbReference>
<keyword evidence="1" id="KW-0808">Transferase</keyword>
<dbReference type="PANTHER" id="PTHR45740">
    <property type="entry name" value="POLY [ADP-RIBOSE] POLYMERASE"/>
    <property type="match status" value="1"/>
</dbReference>